<evidence type="ECO:0000313" key="3">
    <source>
        <dbReference type="Proteomes" id="UP000011744"/>
    </source>
</evidence>
<sequence>MTIAAKIPTGPALRLHLIELLLPTAGRDVIDLAAKAEGYVLGPLYHVPAEATDQLADTIIRLSESAASLGPLIGHGDDLAAELAEERQWDAIIMPGDEPIEEADHDRPVETPVAMPDAGRAEAGDRGGQPPPAQDPGQEGTAQELTAKVKPARKVPAGHLRWTPERQTELRRLCLQGLEAKEIEAAMGLKDNGAFANAHRFGWTAEWREARERRRAGQQTEAPPPPAPELAATGQDPGVELPPPPVEIREPAAQVKPKRDYAVTVWAKERKDRLRDMVLEGRSVEEMAAELGLAPLQVEQQIPRQCLTAAWAEAKAAKVGAALAKPRAAPERPRLPEDAIRRPPEAQAAAPATIDTVADYLRGCGQTVGLNETGAWTIDGCALPPKRLLAAANQYRTANGLPPFSVRGL</sequence>
<dbReference type="Proteomes" id="UP000011744">
    <property type="component" value="Unassembled WGS sequence"/>
</dbReference>
<dbReference type="STRING" id="1244869.H261_11919"/>
<dbReference type="AlphaFoldDB" id="M2Z5Z3"/>
<accession>M2Z5Z3</accession>
<dbReference type="OrthoDB" id="9889604at2"/>
<dbReference type="PATRIC" id="fig|1244869.3.peg.2403"/>
<organism evidence="2 3">
    <name type="scientific">Paramagnetospirillum caucaseum</name>
    <dbReference type="NCBI Taxonomy" id="1244869"/>
    <lineage>
        <taxon>Bacteria</taxon>
        <taxon>Pseudomonadati</taxon>
        <taxon>Pseudomonadota</taxon>
        <taxon>Alphaproteobacteria</taxon>
        <taxon>Rhodospirillales</taxon>
        <taxon>Magnetospirillaceae</taxon>
        <taxon>Paramagnetospirillum</taxon>
    </lineage>
</organism>
<comment type="caution">
    <text evidence="2">The sequence shown here is derived from an EMBL/GenBank/DDBJ whole genome shotgun (WGS) entry which is preliminary data.</text>
</comment>
<dbReference type="RefSeq" id="WP_008617742.1">
    <property type="nucleotide sequence ID" value="NZ_AONQ01000028.1"/>
</dbReference>
<gene>
    <name evidence="2" type="ORF">H261_11919</name>
</gene>
<feature type="region of interest" description="Disordered" evidence="1">
    <location>
        <begin position="98"/>
        <end position="144"/>
    </location>
</feature>
<reference evidence="2 3" key="1">
    <citation type="journal article" date="2014" name="Genome Announc.">
        <title>Draft Genome Sequence of Magnetospirillum sp. Strain SO-1, a Freshwater Magnetotactic Bacterium Isolated from the Ol'khovka River, Russia.</title>
        <authorList>
            <person name="Grouzdev D.S."/>
            <person name="Dziuba M.V."/>
            <person name="Sukhacheva M.S."/>
            <person name="Mardanov A.V."/>
            <person name="Beletskiy A.V."/>
            <person name="Kuznetsov B.B."/>
            <person name="Skryabin K.G."/>
        </authorList>
    </citation>
    <scope>NUCLEOTIDE SEQUENCE [LARGE SCALE GENOMIC DNA]</scope>
    <source>
        <strain evidence="2 3">SO-1</strain>
    </source>
</reference>
<evidence type="ECO:0000256" key="1">
    <source>
        <dbReference type="SAM" id="MobiDB-lite"/>
    </source>
</evidence>
<proteinExistence type="predicted"/>
<protein>
    <submittedName>
        <fullName evidence="2">Uncharacterized protein</fullName>
    </submittedName>
</protein>
<dbReference type="EMBL" id="AONQ01000028">
    <property type="protein sequence ID" value="EME69740.1"/>
    <property type="molecule type" value="Genomic_DNA"/>
</dbReference>
<name>M2Z5Z3_9PROT</name>
<feature type="region of interest" description="Disordered" evidence="1">
    <location>
        <begin position="210"/>
        <end position="241"/>
    </location>
</feature>
<evidence type="ECO:0000313" key="2">
    <source>
        <dbReference type="EMBL" id="EME69740.1"/>
    </source>
</evidence>
<keyword evidence="3" id="KW-1185">Reference proteome</keyword>